<dbReference type="GO" id="GO:0006298">
    <property type="term" value="P:mismatch repair"/>
    <property type="evidence" value="ECO:0007669"/>
    <property type="project" value="InterPro"/>
</dbReference>
<dbReference type="Pfam" id="PF20297">
    <property type="entry name" value="MSSS"/>
    <property type="match status" value="1"/>
</dbReference>
<dbReference type="GO" id="GO:0016887">
    <property type="term" value="F:ATP hydrolysis activity"/>
    <property type="evidence" value="ECO:0007669"/>
    <property type="project" value="InterPro"/>
</dbReference>
<comment type="function">
    <text evidence="9">Acts as a ribosome collision sensor, splitting the ribosome into its 2 subunits. Detects stalled/collided 70S ribosomes which it binds and splits by an ATP-hydrolysis driven conformational change. Acts upstream of the ribosome quality control system (RQC), a ribosome-associated complex that mediates the extraction of incompletely synthesized nascent chains from stalled ribosomes and their subsequent degradation. Probably generates substrates for RQC.</text>
</comment>
<dbReference type="PANTHER" id="PTHR48466:SF2">
    <property type="entry name" value="OS10G0509000 PROTEIN"/>
    <property type="match status" value="1"/>
</dbReference>
<keyword evidence="13" id="KW-1185">Reference proteome</keyword>
<dbReference type="EMBL" id="PVTO01000036">
    <property type="protein sequence ID" value="PRY75182.1"/>
    <property type="molecule type" value="Genomic_DNA"/>
</dbReference>
<evidence type="ECO:0000259" key="11">
    <source>
        <dbReference type="PROSITE" id="PS50828"/>
    </source>
</evidence>
<accession>A0A2T0VUP3</accession>
<dbReference type="SUPFAM" id="SSF160443">
    <property type="entry name" value="SMR domain-like"/>
    <property type="match status" value="1"/>
</dbReference>
<dbReference type="EC" id="3.6.4.-" evidence="9"/>
<dbReference type="Gene3D" id="3.40.50.300">
    <property type="entry name" value="P-loop containing nucleotide triphosphate hydrolases"/>
    <property type="match status" value="1"/>
</dbReference>
<evidence type="ECO:0000256" key="9">
    <source>
        <dbReference type="HAMAP-Rule" id="MF_00092"/>
    </source>
</evidence>
<evidence type="ECO:0000256" key="7">
    <source>
        <dbReference type="ARBA" id="ARBA00022884"/>
    </source>
</evidence>
<evidence type="ECO:0000256" key="8">
    <source>
        <dbReference type="ARBA" id="ARBA00023125"/>
    </source>
</evidence>
<evidence type="ECO:0000256" key="2">
    <source>
        <dbReference type="ARBA" id="ARBA00022730"/>
    </source>
</evidence>
<dbReference type="NCBIfam" id="TIGR01069">
    <property type="entry name" value="mutS2"/>
    <property type="match status" value="1"/>
</dbReference>
<dbReference type="GO" id="GO:0005524">
    <property type="term" value="F:ATP binding"/>
    <property type="evidence" value="ECO:0007669"/>
    <property type="project" value="UniProtKB-UniRule"/>
</dbReference>
<feature type="coiled-coil region" evidence="10">
    <location>
        <begin position="518"/>
        <end position="580"/>
    </location>
</feature>
<keyword evidence="10" id="KW-0175">Coiled coil</keyword>
<keyword evidence="1 9" id="KW-0540">Nuclease</keyword>
<dbReference type="Proteomes" id="UP000238205">
    <property type="component" value="Unassembled WGS sequence"/>
</dbReference>
<evidence type="ECO:0000256" key="1">
    <source>
        <dbReference type="ARBA" id="ARBA00022722"/>
    </source>
</evidence>
<reference evidence="12 13" key="1">
    <citation type="submission" date="2018-03" db="EMBL/GenBank/DDBJ databases">
        <title>Genomic Encyclopedia of Archaeal and Bacterial Type Strains, Phase II (KMG-II): from individual species to whole genera.</title>
        <authorList>
            <person name="Goeker M."/>
        </authorList>
    </citation>
    <scope>NUCLEOTIDE SEQUENCE [LARGE SCALE GENOMIC DNA]</scope>
    <source>
        <strain evidence="12 13">DSM 13175</strain>
    </source>
</reference>
<dbReference type="SMART" id="SM00533">
    <property type="entry name" value="MUTSd"/>
    <property type="match status" value="1"/>
</dbReference>
<dbReference type="GO" id="GO:0030983">
    <property type="term" value="F:mismatched DNA binding"/>
    <property type="evidence" value="ECO:0007669"/>
    <property type="project" value="InterPro"/>
</dbReference>
<dbReference type="InterPro" id="IPR027417">
    <property type="entry name" value="P-loop_NTPase"/>
</dbReference>
<dbReference type="Pfam" id="PF01713">
    <property type="entry name" value="Smr"/>
    <property type="match status" value="1"/>
</dbReference>
<dbReference type="RefSeq" id="WP_106196098.1">
    <property type="nucleotide sequence ID" value="NZ_PVTO01000036.1"/>
</dbReference>
<dbReference type="InterPro" id="IPR007696">
    <property type="entry name" value="DNA_mismatch_repair_MutS_core"/>
</dbReference>
<evidence type="ECO:0000256" key="4">
    <source>
        <dbReference type="ARBA" id="ARBA00022759"/>
    </source>
</evidence>
<protein>
    <recommendedName>
        <fullName evidence="9">Endonuclease MutS2</fullName>
        <ecNumber evidence="9">3.1.-.-</ecNumber>
    </recommendedName>
    <alternativeName>
        <fullName evidence="9">Ribosome-associated protein quality control-upstream factor</fullName>
        <shortName evidence="9">RQC-upstream factor</shortName>
        <shortName evidence="9">RqcU</shortName>
        <ecNumber evidence="9">3.6.4.-</ecNumber>
    </alternativeName>
</protein>
<dbReference type="Pfam" id="PF00488">
    <property type="entry name" value="MutS_V"/>
    <property type="match status" value="1"/>
</dbReference>
<dbReference type="InterPro" id="IPR036187">
    <property type="entry name" value="DNA_mismatch_repair_MutS_sf"/>
</dbReference>
<dbReference type="OrthoDB" id="9808166at2"/>
<dbReference type="PROSITE" id="PS00486">
    <property type="entry name" value="DNA_MISMATCH_REPAIR_2"/>
    <property type="match status" value="1"/>
</dbReference>
<dbReference type="GO" id="GO:0043023">
    <property type="term" value="F:ribosomal large subunit binding"/>
    <property type="evidence" value="ECO:0007669"/>
    <property type="project" value="UniProtKB-UniRule"/>
</dbReference>
<comment type="similarity">
    <text evidence="9">Belongs to the DNA mismatch repair MutS family. MutS2 subfamily.</text>
</comment>
<keyword evidence="7 9" id="KW-0694">RNA-binding</keyword>
<dbReference type="PROSITE" id="PS50828">
    <property type="entry name" value="SMR"/>
    <property type="match status" value="1"/>
</dbReference>
<dbReference type="InterPro" id="IPR005747">
    <property type="entry name" value="MutS2"/>
</dbReference>
<feature type="domain" description="Smr" evidence="11">
    <location>
        <begin position="715"/>
        <end position="790"/>
    </location>
</feature>
<keyword evidence="5 9" id="KW-0378">Hydrolase</keyword>
<proteinExistence type="inferred from homology"/>
<dbReference type="SUPFAM" id="SSF52540">
    <property type="entry name" value="P-loop containing nucleoside triphosphate hydrolases"/>
    <property type="match status" value="1"/>
</dbReference>
<keyword evidence="4 9" id="KW-0255">Endonuclease</keyword>
<keyword evidence="8 9" id="KW-0238">DNA-binding</keyword>
<keyword evidence="3 9" id="KW-0547">Nucleotide-binding</keyword>
<evidence type="ECO:0000256" key="5">
    <source>
        <dbReference type="ARBA" id="ARBA00022801"/>
    </source>
</evidence>
<evidence type="ECO:0000313" key="13">
    <source>
        <dbReference type="Proteomes" id="UP000238205"/>
    </source>
</evidence>
<gene>
    <name evidence="9" type="primary">mutS2</name>
    <name evidence="9" type="synonym">rqcU</name>
    <name evidence="12" type="ORF">CLV38_13615</name>
</gene>
<evidence type="ECO:0000256" key="3">
    <source>
        <dbReference type="ARBA" id="ARBA00022741"/>
    </source>
</evidence>
<name>A0A2T0VUP3_9LACT</name>
<dbReference type="Gene3D" id="3.30.1370.110">
    <property type="match status" value="1"/>
</dbReference>
<dbReference type="EC" id="3.1.-.-" evidence="9"/>
<dbReference type="FunFam" id="3.30.1370.110:FF:000004">
    <property type="entry name" value="Endonuclease MutS2"/>
    <property type="match status" value="1"/>
</dbReference>
<evidence type="ECO:0000256" key="6">
    <source>
        <dbReference type="ARBA" id="ARBA00022840"/>
    </source>
</evidence>
<dbReference type="InterPro" id="IPR000432">
    <property type="entry name" value="DNA_mismatch_repair_MutS_C"/>
</dbReference>
<dbReference type="GO" id="GO:0072344">
    <property type="term" value="P:rescue of stalled ribosome"/>
    <property type="evidence" value="ECO:0007669"/>
    <property type="project" value="UniProtKB-UniRule"/>
</dbReference>
<dbReference type="SMART" id="SM00534">
    <property type="entry name" value="MUTSac"/>
    <property type="match status" value="1"/>
</dbReference>
<comment type="caution">
    <text evidence="12">The sequence shown here is derived from an EMBL/GenBank/DDBJ whole genome shotgun (WGS) entry which is preliminary data.</text>
</comment>
<comment type="function">
    <text evidence="9">Endonuclease that is involved in the suppression of homologous recombination and thus may have a key role in the control of bacterial genetic diversity.</text>
</comment>
<dbReference type="InterPro" id="IPR002625">
    <property type="entry name" value="Smr_dom"/>
</dbReference>
<dbReference type="InterPro" id="IPR046893">
    <property type="entry name" value="MSSS"/>
</dbReference>
<dbReference type="GO" id="GO:0045910">
    <property type="term" value="P:negative regulation of DNA recombination"/>
    <property type="evidence" value="ECO:0007669"/>
    <property type="project" value="InterPro"/>
</dbReference>
<dbReference type="PIRSF" id="PIRSF005814">
    <property type="entry name" value="MutS_YshD"/>
    <property type="match status" value="1"/>
</dbReference>
<keyword evidence="2 9" id="KW-0699">rRNA-binding</keyword>
<sequence length="790" mass="88769">MTDSFQASYKKLEYEKVIQQLSQHTVSTLGRTKAQEILPSIQEDQIIRDLEETEDAVMLLRLKGGMPLASYEDIRPHLNRVRMQGTLNGEELAQIGRILRTIREIKTFFTKVEEEKIPLKRLFEKIRDLDTFAKLERSIFSVVDEGGYVLDDASSKLKGLRQGIKQTESRTRQKLESIVRGPQARFLTDALITMRNDRYVIPVKHENRTTFGGVVHDQSSTGQTLFIEPQSVVDLNNQLRQYQVEEKNEINRILRELTLSIEPYREAIGHQLNRLVELDVIQAKGRYAQAIKAVKPRVSNDNKVALLQARHPLLNDDEVVPNDIVIGEDFKTMIVTGPNTGGKTVVLKTLGLLQLMGQSGLFIPAEEDSVMGIFSSVFADIGDEQSIEQSLSTFSSHLTNIVSILSDIDEKSLVLLDELGAGTDPQEGAALAIALLDAIAQKGSYVMITSHYPELKAYGYNRPETINASMEFNVDTLSPTYRLLIGIPGRSNAFEIARRLGLNDMVIDSARQLMSGESQSVDQMIQDLESKRKEAETRAEKAKVELKDAQKLHRELKQAYTDYQNEKDALKKEAEKEANAYVEKAKLDADAIVKDLRQRQLEGGQQGALKEHEFIEAQSKLSHLKAEEETLQKNKILQKQKRKRELKVGDAVEVQSFGQRGTIVEKADNKQWVVQMGMLKMKLPESDLVQLKQEAEPKQKVSVRRTSSGGVSTEIDVRGERVEEALNRVDKYIDQALLANYPQVTIIHGMGTGAVRKGVHQFLRKHSQVNSFEDAPANQGGSGATIVKFK</sequence>
<dbReference type="SMART" id="SM00463">
    <property type="entry name" value="SMR"/>
    <property type="match status" value="1"/>
</dbReference>
<dbReference type="FunFam" id="3.40.50.300:FF:000830">
    <property type="entry name" value="Endonuclease MutS2"/>
    <property type="match status" value="1"/>
</dbReference>
<dbReference type="InterPro" id="IPR036063">
    <property type="entry name" value="Smr_dom_sf"/>
</dbReference>
<dbReference type="GO" id="GO:0019843">
    <property type="term" value="F:rRNA binding"/>
    <property type="evidence" value="ECO:0007669"/>
    <property type="project" value="UniProtKB-UniRule"/>
</dbReference>
<evidence type="ECO:0000256" key="10">
    <source>
        <dbReference type="SAM" id="Coils"/>
    </source>
</evidence>
<dbReference type="InterPro" id="IPR045076">
    <property type="entry name" value="MutS"/>
</dbReference>
<dbReference type="GO" id="GO:0140664">
    <property type="term" value="F:ATP-dependent DNA damage sensor activity"/>
    <property type="evidence" value="ECO:0007669"/>
    <property type="project" value="InterPro"/>
</dbReference>
<dbReference type="GO" id="GO:0004519">
    <property type="term" value="F:endonuclease activity"/>
    <property type="evidence" value="ECO:0007669"/>
    <property type="project" value="UniProtKB-UniRule"/>
</dbReference>
<evidence type="ECO:0000313" key="12">
    <source>
        <dbReference type="EMBL" id="PRY75182.1"/>
    </source>
</evidence>
<dbReference type="HAMAP" id="MF_00092">
    <property type="entry name" value="MutS2"/>
    <property type="match status" value="1"/>
</dbReference>
<dbReference type="AlphaFoldDB" id="A0A2T0VUP3"/>
<dbReference type="SUPFAM" id="SSF48334">
    <property type="entry name" value="DNA repair protein MutS, domain III"/>
    <property type="match status" value="1"/>
</dbReference>
<dbReference type="PANTHER" id="PTHR48466">
    <property type="entry name" value="OS10G0509000 PROTEIN-RELATED"/>
    <property type="match status" value="1"/>
</dbReference>
<comment type="subunit">
    <text evidence="9">Homodimer. Binds to stalled ribosomes, contacting rRNA.</text>
</comment>
<feature type="binding site" evidence="9">
    <location>
        <begin position="337"/>
        <end position="344"/>
    </location>
    <ligand>
        <name>ATP</name>
        <dbReference type="ChEBI" id="CHEBI:30616"/>
    </ligand>
</feature>
<keyword evidence="6 9" id="KW-0067">ATP-binding</keyword>
<organism evidence="12 13">
    <name type="scientific">Alkalibacterium olivapovliticus</name>
    <dbReference type="NCBI Taxonomy" id="99907"/>
    <lineage>
        <taxon>Bacteria</taxon>
        <taxon>Bacillati</taxon>
        <taxon>Bacillota</taxon>
        <taxon>Bacilli</taxon>
        <taxon>Lactobacillales</taxon>
        <taxon>Carnobacteriaceae</taxon>
        <taxon>Alkalibacterium</taxon>
    </lineage>
</organism>